<dbReference type="AlphaFoldDB" id="A0A4Y8LZ49"/>
<feature type="active site" evidence="8">
    <location>
        <position position="195"/>
    </location>
</feature>
<evidence type="ECO:0000256" key="3">
    <source>
        <dbReference type="ARBA" id="ARBA00022741"/>
    </source>
</evidence>
<keyword evidence="6 8" id="KW-0067">ATP-binding</keyword>
<comment type="catalytic activity">
    <reaction evidence="8">
        <text>L-glutamine + H2O = L-glutamate + NH4(+)</text>
        <dbReference type="Rhea" id="RHEA:15889"/>
        <dbReference type="ChEBI" id="CHEBI:15377"/>
        <dbReference type="ChEBI" id="CHEBI:28938"/>
        <dbReference type="ChEBI" id="CHEBI:29985"/>
        <dbReference type="ChEBI" id="CHEBI:58359"/>
        <dbReference type="EC" id="3.5.1.2"/>
    </reaction>
</comment>
<dbReference type="GO" id="GO:0005524">
    <property type="term" value="F:ATP binding"/>
    <property type="evidence" value="ECO:0007669"/>
    <property type="project" value="UniProtKB-KW"/>
</dbReference>
<dbReference type="SMART" id="SM01211">
    <property type="entry name" value="GATase_5"/>
    <property type="match status" value="1"/>
</dbReference>
<dbReference type="SUPFAM" id="SSF52317">
    <property type="entry name" value="Class I glutamine amidotransferase-like"/>
    <property type="match status" value="1"/>
</dbReference>
<dbReference type="EC" id="6.3.5.3" evidence="8"/>
<keyword evidence="10" id="KW-1185">Reference proteome</keyword>
<evidence type="ECO:0000256" key="2">
    <source>
        <dbReference type="ARBA" id="ARBA00022598"/>
    </source>
</evidence>
<feature type="active site" description="Nucleophile" evidence="8">
    <location>
        <position position="86"/>
    </location>
</feature>
<evidence type="ECO:0000256" key="8">
    <source>
        <dbReference type="HAMAP-Rule" id="MF_00421"/>
    </source>
</evidence>
<sequence>MKFAVLVFPGSNCDIDCYKAVEDTVGQSVDYVFHTATDLSAYDAILVPGGFSYGDYLRCGAIAQFAPVMTEVRKAAEAGKFILGICNGFQILTEAGLLPGALIRNNSLKFRCHQVDLVVENATTAFTNAYKQGQVIDIPIAHGEGSYFVDDETLASLKANNQIVFRYAGDNPNGSVENIAGVCNEAGNVVGMMPHPERAVKDILGSDDGVKMFKSVLNAFVTQAKSGAVNGAGAR</sequence>
<dbReference type="PIRSF" id="PIRSF001586">
    <property type="entry name" value="FGAM_synth_I"/>
    <property type="match status" value="1"/>
</dbReference>
<dbReference type="PANTHER" id="PTHR47552">
    <property type="entry name" value="PHOSPHORIBOSYLFORMYLGLYCINAMIDINE SYNTHASE SUBUNIT PURQ"/>
    <property type="match status" value="1"/>
</dbReference>
<dbReference type="GO" id="GO:0006189">
    <property type="term" value="P:'de novo' IMP biosynthetic process"/>
    <property type="evidence" value="ECO:0007669"/>
    <property type="project" value="UniProtKB-UniRule"/>
</dbReference>
<evidence type="ECO:0000313" key="10">
    <source>
        <dbReference type="Proteomes" id="UP000297900"/>
    </source>
</evidence>
<dbReference type="PROSITE" id="PS51273">
    <property type="entry name" value="GATASE_TYPE_1"/>
    <property type="match status" value="1"/>
</dbReference>
<proteinExistence type="inferred from homology"/>
<dbReference type="HAMAP" id="MF_00421">
    <property type="entry name" value="PurQ"/>
    <property type="match status" value="1"/>
</dbReference>
<dbReference type="Pfam" id="PF13507">
    <property type="entry name" value="GATase_5"/>
    <property type="match status" value="1"/>
</dbReference>
<accession>A0A4Y8LZ49</accession>
<dbReference type="GO" id="GO:0005737">
    <property type="term" value="C:cytoplasm"/>
    <property type="evidence" value="ECO:0007669"/>
    <property type="project" value="UniProtKB-SubCell"/>
</dbReference>
<evidence type="ECO:0000256" key="7">
    <source>
        <dbReference type="ARBA" id="ARBA00022962"/>
    </source>
</evidence>
<dbReference type="CDD" id="cd01740">
    <property type="entry name" value="GATase1_FGAR_AT"/>
    <property type="match status" value="1"/>
</dbReference>
<comment type="caution">
    <text evidence="9">The sequence shown here is derived from an EMBL/GenBank/DDBJ whole genome shotgun (WGS) entry which is preliminary data.</text>
</comment>
<evidence type="ECO:0000313" key="9">
    <source>
        <dbReference type="EMBL" id="TFE26936.1"/>
    </source>
</evidence>
<comment type="catalytic activity">
    <reaction evidence="8">
        <text>N(2)-formyl-N(1)-(5-phospho-beta-D-ribosyl)glycinamide + L-glutamine + ATP + H2O = 2-formamido-N(1)-(5-O-phospho-beta-D-ribosyl)acetamidine + L-glutamate + ADP + phosphate + H(+)</text>
        <dbReference type="Rhea" id="RHEA:17129"/>
        <dbReference type="ChEBI" id="CHEBI:15377"/>
        <dbReference type="ChEBI" id="CHEBI:15378"/>
        <dbReference type="ChEBI" id="CHEBI:29985"/>
        <dbReference type="ChEBI" id="CHEBI:30616"/>
        <dbReference type="ChEBI" id="CHEBI:43474"/>
        <dbReference type="ChEBI" id="CHEBI:58359"/>
        <dbReference type="ChEBI" id="CHEBI:147286"/>
        <dbReference type="ChEBI" id="CHEBI:147287"/>
        <dbReference type="ChEBI" id="CHEBI:456216"/>
        <dbReference type="EC" id="6.3.5.3"/>
    </reaction>
</comment>
<protein>
    <recommendedName>
        <fullName evidence="8">Phosphoribosylformylglycinamidine synthase subunit PurQ</fullName>
        <shortName evidence="8">FGAM synthase</shortName>
        <ecNumber evidence="8">6.3.5.3</ecNumber>
    </recommendedName>
    <alternativeName>
        <fullName evidence="8">Formylglycinamide ribonucleotide amidotransferase subunit I</fullName>
        <shortName evidence="8">FGAR amidotransferase I</shortName>
        <shortName evidence="8">FGAR-AT I</shortName>
    </alternativeName>
    <alternativeName>
        <fullName evidence="8">Glutaminase PurQ</fullName>
        <ecNumber evidence="8">3.5.1.2</ecNumber>
    </alternativeName>
    <alternativeName>
        <fullName evidence="8">Phosphoribosylformylglycinamidine synthase subunit I</fullName>
    </alternativeName>
</protein>
<dbReference type="NCBIfam" id="TIGR01737">
    <property type="entry name" value="FGAM_synth_I"/>
    <property type="match status" value="1"/>
</dbReference>
<comment type="subunit">
    <text evidence="8">Part of the FGAM synthase complex composed of 1 PurL, 1 PurQ and 2 PurS subunits.</text>
</comment>
<dbReference type="OrthoDB" id="9804441at2"/>
<dbReference type="Proteomes" id="UP000297900">
    <property type="component" value="Unassembled WGS sequence"/>
</dbReference>
<keyword evidence="2 8" id="KW-0436">Ligase</keyword>
<dbReference type="EMBL" id="SOMN01000011">
    <property type="protein sequence ID" value="TFE26936.1"/>
    <property type="molecule type" value="Genomic_DNA"/>
</dbReference>
<dbReference type="RefSeq" id="WP_135152163.1">
    <property type="nucleotide sequence ID" value="NZ_SOMN01000011.1"/>
</dbReference>
<comment type="subcellular location">
    <subcellularLocation>
        <location evidence="8">Cytoplasm</location>
    </subcellularLocation>
</comment>
<keyword evidence="3 8" id="KW-0547">Nucleotide-binding</keyword>
<dbReference type="UniPathway" id="UPA00074">
    <property type="reaction ID" value="UER00128"/>
</dbReference>
<keyword evidence="4 8" id="KW-0658">Purine biosynthesis</keyword>
<dbReference type="FunFam" id="3.40.50.880:FF:000019">
    <property type="entry name" value="Phosphoribosylformylglycinamidine synthase subunit PurQ"/>
    <property type="match status" value="1"/>
</dbReference>
<dbReference type="EC" id="3.5.1.2" evidence="8"/>
<dbReference type="GO" id="GO:0004642">
    <property type="term" value="F:phosphoribosylformylglycinamidine synthase activity"/>
    <property type="evidence" value="ECO:0007669"/>
    <property type="project" value="UniProtKB-UniRule"/>
</dbReference>
<comment type="pathway">
    <text evidence="8">Purine metabolism; IMP biosynthesis via de novo pathway; 5-amino-1-(5-phospho-D-ribosyl)imidazole from N(2)-formyl-N(1)-(5-phospho-D-ribosyl)glycinamide: step 1/2.</text>
</comment>
<name>A0A4Y8LZ49_9BACL</name>
<keyword evidence="7 8" id="KW-0315">Glutamine amidotransferase</keyword>
<keyword evidence="5 8" id="KW-0378">Hydrolase</keyword>
<reference evidence="9 10" key="1">
    <citation type="submission" date="2019-03" db="EMBL/GenBank/DDBJ databases">
        <title>Cohnella endophytica sp. nov., a novel endophytic bacterium isolated from bark of Sonneratia apetala.</title>
        <authorList>
            <person name="Tuo L."/>
        </authorList>
    </citation>
    <scope>NUCLEOTIDE SEQUENCE [LARGE SCALE GENOMIC DNA]</scope>
    <source>
        <strain evidence="9 10">CCTCC AB 208254</strain>
    </source>
</reference>
<keyword evidence="1 8" id="KW-0963">Cytoplasm</keyword>
<dbReference type="GO" id="GO:0004359">
    <property type="term" value="F:glutaminase activity"/>
    <property type="evidence" value="ECO:0007669"/>
    <property type="project" value="UniProtKB-EC"/>
</dbReference>
<evidence type="ECO:0000256" key="5">
    <source>
        <dbReference type="ARBA" id="ARBA00022801"/>
    </source>
</evidence>
<evidence type="ECO:0000256" key="6">
    <source>
        <dbReference type="ARBA" id="ARBA00022840"/>
    </source>
</evidence>
<comment type="function">
    <text evidence="8">Part of the phosphoribosylformylglycinamidine synthase complex involved in the purines biosynthetic pathway. Catalyzes the ATP-dependent conversion of formylglycinamide ribonucleotide (FGAR) and glutamine to yield formylglycinamidine ribonucleotide (FGAM) and glutamate. The FGAM synthase complex is composed of three subunits. PurQ produces an ammonia molecule by converting glutamine to glutamate. PurL transfers the ammonia molecule to FGAR to form FGAM in an ATP-dependent manner. PurS interacts with PurQ and PurL and is thought to assist in the transfer of the ammonia molecule from PurQ to PurL.</text>
</comment>
<organism evidence="9 10">
    <name type="scientific">Cohnella luojiensis</name>
    <dbReference type="NCBI Taxonomy" id="652876"/>
    <lineage>
        <taxon>Bacteria</taxon>
        <taxon>Bacillati</taxon>
        <taxon>Bacillota</taxon>
        <taxon>Bacilli</taxon>
        <taxon>Bacillales</taxon>
        <taxon>Paenibacillaceae</taxon>
        <taxon>Cohnella</taxon>
    </lineage>
</organism>
<evidence type="ECO:0000256" key="1">
    <source>
        <dbReference type="ARBA" id="ARBA00022490"/>
    </source>
</evidence>
<gene>
    <name evidence="8 9" type="primary">purQ</name>
    <name evidence="9" type="ORF">E2980_10585</name>
</gene>
<evidence type="ECO:0000256" key="4">
    <source>
        <dbReference type="ARBA" id="ARBA00022755"/>
    </source>
</evidence>
<dbReference type="InterPro" id="IPR029062">
    <property type="entry name" value="Class_I_gatase-like"/>
</dbReference>
<dbReference type="InterPro" id="IPR010075">
    <property type="entry name" value="PRibForGlyAmidine_synth_PurQ"/>
</dbReference>
<dbReference type="PANTHER" id="PTHR47552:SF1">
    <property type="entry name" value="PHOSPHORIBOSYLFORMYLGLYCINAMIDINE SYNTHASE SUBUNIT PURQ"/>
    <property type="match status" value="1"/>
</dbReference>
<dbReference type="Gene3D" id="3.40.50.880">
    <property type="match status" value="1"/>
</dbReference>
<dbReference type="NCBIfam" id="NF002957">
    <property type="entry name" value="PRK03619.1"/>
    <property type="match status" value="1"/>
</dbReference>
<feature type="active site" evidence="8">
    <location>
        <position position="197"/>
    </location>
</feature>